<dbReference type="AlphaFoldDB" id="A0A7R8CJ18"/>
<dbReference type="Proteomes" id="UP000675881">
    <property type="component" value="Chromosome 1"/>
</dbReference>
<gene>
    <name evidence="1" type="ORF">LSAA_667</name>
</gene>
<evidence type="ECO:0000313" key="2">
    <source>
        <dbReference type="Proteomes" id="UP000675881"/>
    </source>
</evidence>
<dbReference type="OrthoDB" id="10462388at2759"/>
<sequence length="136" mass="15450">MDQIILARIEPTKNMNLSSDQRTIAKSIINYLGTNYLLPDGCPEPACNRNSEDCKRTVDMVRALYSHCLQSQDGQHIGCITDRLIPGQKSSTITIPIYATLCSAMCYEPDPEKIIKIHRCPYPGYRRHDPHLNLLF</sequence>
<accession>A0A7R8CJ18</accession>
<organism evidence="1 2">
    <name type="scientific">Lepeophtheirus salmonis</name>
    <name type="common">Salmon louse</name>
    <name type="synonym">Caligus salmonis</name>
    <dbReference type="NCBI Taxonomy" id="72036"/>
    <lineage>
        <taxon>Eukaryota</taxon>
        <taxon>Metazoa</taxon>
        <taxon>Ecdysozoa</taxon>
        <taxon>Arthropoda</taxon>
        <taxon>Crustacea</taxon>
        <taxon>Multicrustacea</taxon>
        <taxon>Hexanauplia</taxon>
        <taxon>Copepoda</taxon>
        <taxon>Siphonostomatoida</taxon>
        <taxon>Caligidae</taxon>
        <taxon>Lepeophtheirus</taxon>
    </lineage>
</organism>
<protein>
    <submittedName>
        <fullName evidence="1">(salmon louse) hypothetical protein</fullName>
    </submittedName>
</protein>
<evidence type="ECO:0000313" key="1">
    <source>
        <dbReference type="EMBL" id="CAF2783172.1"/>
    </source>
</evidence>
<reference evidence="1" key="1">
    <citation type="submission" date="2021-02" db="EMBL/GenBank/DDBJ databases">
        <authorList>
            <person name="Bekaert M."/>
        </authorList>
    </citation>
    <scope>NUCLEOTIDE SEQUENCE</scope>
    <source>
        <strain evidence="1">IoA-00</strain>
    </source>
</reference>
<keyword evidence="2" id="KW-1185">Reference proteome</keyword>
<dbReference type="EMBL" id="HG994580">
    <property type="protein sequence ID" value="CAF2783172.1"/>
    <property type="molecule type" value="Genomic_DNA"/>
</dbReference>
<proteinExistence type="predicted"/>
<name>A0A7R8CJ18_LEPSM</name>